<comment type="caution">
    <text evidence="1">The sequence shown here is derived from an EMBL/GenBank/DDBJ whole genome shotgun (WGS) entry which is preliminary data.</text>
</comment>
<keyword evidence="2" id="KW-1185">Reference proteome</keyword>
<dbReference type="OrthoDB" id="10001926at2759"/>
<name>A0A811U2R5_CERCA</name>
<reference evidence="1" key="1">
    <citation type="submission" date="2020-11" db="EMBL/GenBank/DDBJ databases">
        <authorList>
            <person name="Whitehead M."/>
        </authorList>
    </citation>
    <scope>NUCLEOTIDE SEQUENCE</scope>
    <source>
        <strain evidence="1">EGII</strain>
    </source>
</reference>
<organism evidence="1 2">
    <name type="scientific">Ceratitis capitata</name>
    <name type="common">Mediterranean fruit fly</name>
    <name type="synonym">Tephritis capitata</name>
    <dbReference type="NCBI Taxonomy" id="7213"/>
    <lineage>
        <taxon>Eukaryota</taxon>
        <taxon>Metazoa</taxon>
        <taxon>Ecdysozoa</taxon>
        <taxon>Arthropoda</taxon>
        <taxon>Hexapoda</taxon>
        <taxon>Insecta</taxon>
        <taxon>Pterygota</taxon>
        <taxon>Neoptera</taxon>
        <taxon>Endopterygota</taxon>
        <taxon>Diptera</taxon>
        <taxon>Brachycera</taxon>
        <taxon>Muscomorpha</taxon>
        <taxon>Tephritoidea</taxon>
        <taxon>Tephritidae</taxon>
        <taxon>Ceratitis</taxon>
        <taxon>Ceratitis</taxon>
    </lineage>
</organism>
<accession>A0A811U2R5</accession>
<proteinExistence type="predicted"/>
<protein>
    <submittedName>
        <fullName evidence="1">(Mediterranean fruit fly) hypothetical protein</fullName>
    </submittedName>
</protein>
<evidence type="ECO:0000313" key="2">
    <source>
        <dbReference type="Proteomes" id="UP000606786"/>
    </source>
</evidence>
<sequence length="160" mass="17429">MGDHRKSVHSANNHNSLTSASYNTLSTLQGSSPGQPVNAWPAALTQNIFANLAIQTSGVINVSNSPEVFIGCNDISVKGCHSRGEIDYLLPYNSLASFCGNKKTTRPEELSSADILERLVISYRYDGDITGDKFFAKGDSFSYHQQQKLSDVLVLSIEDL</sequence>
<evidence type="ECO:0000313" key="1">
    <source>
        <dbReference type="EMBL" id="CAD6992658.1"/>
    </source>
</evidence>
<dbReference type="AlphaFoldDB" id="A0A811U2R5"/>
<gene>
    <name evidence="1" type="ORF">CCAP1982_LOCUS1503</name>
</gene>
<dbReference type="EMBL" id="CAJHJT010000001">
    <property type="protein sequence ID" value="CAD6992658.1"/>
    <property type="molecule type" value="Genomic_DNA"/>
</dbReference>
<dbReference type="Proteomes" id="UP000606786">
    <property type="component" value="Unassembled WGS sequence"/>
</dbReference>